<name>A0A1T5LD37_9FIRM</name>
<dbReference type="EMBL" id="FUZT01000006">
    <property type="protein sequence ID" value="SKC73328.1"/>
    <property type="molecule type" value="Genomic_DNA"/>
</dbReference>
<dbReference type="STRING" id="36842.SAMN02194393_02714"/>
<feature type="domain" description="GyrI-like small molecule binding" evidence="2">
    <location>
        <begin position="108"/>
        <end position="157"/>
    </location>
</feature>
<dbReference type="RefSeq" id="WP_079492277.1">
    <property type="nucleotide sequence ID" value="NZ_FUZT01000006.1"/>
</dbReference>
<sequence length="159" mass="18768">MAIVEQINGRNKTYTGLRRVIDYIHREDKTQLGLYSGFNCDADNAYNDFIMTKRNYYKETGRQYIHFIQYFSNRENISAETVKTIADELLLSDIKIEYGQAVKVSTMYDNKMENLKTYDSTLLACIYHKGSYHKLPKAYGHIMNWIDKNNYFIIDSPRE</sequence>
<proteinExistence type="predicted"/>
<dbReference type="AlphaFoldDB" id="A0A1T5LD37"/>
<dbReference type="InterPro" id="IPR011256">
    <property type="entry name" value="Reg_factor_effector_dom_sf"/>
</dbReference>
<dbReference type="Gene3D" id="3.20.80.10">
    <property type="entry name" value="Regulatory factor, effector binding domain"/>
    <property type="match status" value="1"/>
</dbReference>
<evidence type="ECO:0000259" key="2">
    <source>
        <dbReference type="Pfam" id="PF06445"/>
    </source>
</evidence>
<organism evidence="3 4">
    <name type="scientific">Maledivibacter halophilus</name>
    <dbReference type="NCBI Taxonomy" id="36842"/>
    <lineage>
        <taxon>Bacteria</taxon>
        <taxon>Bacillati</taxon>
        <taxon>Bacillota</taxon>
        <taxon>Clostridia</taxon>
        <taxon>Peptostreptococcales</taxon>
        <taxon>Caminicellaceae</taxon>
        <taxon>Maledivibacter</taxon>
    </lineage>
</organism>
<reference evidence="3 4" key="1">
    <citation type="submission" date="2017-02" db="EMBL/GenBank/DDBJ databases">
        <authorList>
            <person name="Peterson S.W."/>
        </authorList>
    </citation>
    <scope>NUCLEOTIDE SEQUENCE [LARGE SCALE GENOMIC DNA]</scope>
    <source>
        <strain evidence="3 4">M1</strain>
    </source>
</reference>
<keyword evidence="4" id="KW-1185">Reference proteome</keyword>
<evidence type="ECO:0000259" key="1">
    <source>
        <dbReference type="Pfam" id="PF03432"/>
    </source>
</evidence>
<accession>A0A1T5LD37</accession>
<evidence type="ECO:0000313" key="4">
    <source>
        <dbReference type="Proteomes" id="UP000190285"/>
    </source>
</evidence>
<protein>
    <submittedName>
        <fullName evidence="3">Transcriptional regulator, effector-binding domain/component</fullName>
    </submittedName>
</protein>
<feature type="domain" description="MobA/VirD2-like nuclease" evidence="1">
    <location>
        <begin position="23"/>
        <end position="90"/>
    </location>
</feature>
<dbReference type="Proteomes" id="UP000190285">
    <property type="component" value="Unassembled WGS sequence"/>
</dbReference>
<dbReference type="SUPFAM" id="SSF55136">
    <property type="entry name" value="Probable bacterial effector-binding domain"/>
    <property type="match status" value="1"/>
</dbReference>
<dbReference type="OrthoDB" id="9762440at2"/>
<gene>
    <name evidence="3" type="ORF">SAMN02194393_02714</name>
</gene>
<evidence type="ECO:0000313" key="3">
    <source>
        <dbReference type="EMBL" id="SKC73328.1"/>
    </source>
</evidence>
<dbReference type="InterPro" id="IPR029442">
    <property type="entry name" value="GyrI-like"/>
</dbReference>
<dbReference type="Pfam" id="PF06445">
    <property type="entry name" value="GyrI-like"/>
    <property type="match status" value="1"/>
</dbReference>
<dbReference type="Pfam" id="PF03432">
    <property type="entry name" value="Relaxase"/>
    <property type="match status" value="1"/>
</dbReference>
<dbReference type="InterPro" id="IPR005094">
    <property type="entry name" value="Endonuclease_MobA/VirD2"/>
</dbReference>